<organism evidence="2 3">
    <name type="scientific">Portunus trituberculatus</name>
    <name type="common">Swimming crab</name>
    <name type="synonym">Neptunus trituberculatus</name>
    <dbReference type="NCBI Taxonomy" id="210409"/>
    <lineage>
        <taxon>Eukaryota</taxon>
        <taxon>Metazoa</taxon>
        <taxon>Ecdysozoa</taxon>
        <taxon>Arthropoda</taxon>
        <taxon>Crustacea</taxon>
        <taxon>Multicrustacea</taxon>
        <taxon>Malacostraca</taxon>
        <taxon>Eumalacostraca</taxon>
        <taxon>Eucarida</taxon>
        <taxon>Decapoda</taxon>
        <taxon>Pleocyemata</taxon>
        <taxon>Brachyura</taxon>
        <taxon>Eubrachyura</taxon>
        <taxon>Portunoidea</taxon>
        <taxon>Portunidae</taxon>
        <taxon>Portuninae</taxon>
        <taxon>Portunus</taxon>
    </lineage>
</organism>
<proteinExistence type="predicted"/>
<evidence type="ECO:0000313" key="2">
    <source>
        <dbReference type="EMBL" id="MPC56002.1"/>
    </source>
</evidence>
<evidence type="ECO:0000256" key="1">
    <source>
        <dbReference type="SAM" id="MobiDB-lite"/>
    </source>
</evidence>
<keyword evidence="3" id="KW-1185">Reference proteome</keyword>
<evidence type="ECO:0000313" key="3">
    <source>
        <dbReference type="Proteomes" id="UP000324222"/>
    </source>
</evidence>
<accession>A0A5B7GAT0</accession>
<name>A0A5B7GAT0_PORTR</name>
<protein>
    <submittedName>
        <fullName evidence="2">Uncharacterized protein</fullName>
    </submittedName>
</protein>
<feature type="region of interest" description="Disordered" evidence="1">
    <location>
        <begin position="1"/>
        <end position="41"/>
    </location>
</feature>
<gene>
    <name evidence="2" type="ORF">E2C01_049950</name>
</gene>
<dbReference type="Proteomes" id="UP000324222">
    <property type="component" value="Unassembled WGS sequence"/>
</dbReference>
<feature type="compositionally biased region" description="Polar residues" evidence="1">
    <location>
        <begin position="9"/>
        <end position="23"/>
    </location>
</feature>
<dbReference type="AlphaFoldDB" id="A0A5B7GAT0"/>
<comment type="caution">
    <text evidence="2">The sequence shown here is derived from an EMBL/GenBank/DDBJ whole genome shotgun (WGS) entry which is preliminary data.</text>
</comment>
<sequence length="90" mass="10287">MHLMPTTEKFPQQSRARQINSPYPSLYKSRTTKKTSRCHVSFSRPPRCHVTSFSATRQTFLRQRIDASGNGQGVIPRTLSFSPFSTFPPK</sequence>
<dbReference type="EMBL" id="VSRR010013618">
    <property type="protein sequence ID" value="MPC56002.1"/>
    <property type="molecule type" value="Genomic_DNA"/>
</dbReference>
<reference evidence="2 3" key="1">
    <citation type="submission" date="2019-05" db="EMBL/GenBank/DDBJ databases">
        <title>Another draft genome of Portunus trituberculatus and its Hox gene families provides insights of decapod evolution.</title>
        <authorList>
            <person name="Jeong J.-H."/>
            <person name="Song I."/>
            <person name="Kim S."/>
            <person name="Choi T."/>
            <person name="Kim D."/>
            <person name="Ryu S."/>
            <person name="Kim W."/>
        </authorList>
    </citation>
    <scope>NUCLEOTIDE SEQUENCE [LARGE SCALE GENOMIC DNA]</scope>
    <source>
        <tissue evidence="2">Muscle</tissue>
    </source>
</reference>